<feature type="repeat" description="ANK" evidence="3">
    <location>
        <begin position="1383"/>
        <end position="1415"/>
    </location>
</feature>
<dbReference type="InterPro" id="IPR002110">
    <property type="entry name" value="Ankyrin_rpt"/>
</dbReference>
<evidence type="ECO:0000256" key="1">
    <source>
        <dbReference type="ARBA" id="ARBA00022737"/>
    </source>
</evidence>
<feature type="repeat" description="ANK" evidence="3">
    <location>
        <begin position="714"/>
        <end position="746"/>
    </location>
</feature>
<feature type="region of interest" description="Disordered" evidence="4">
    <location>
        <begin position="1"/>
        <end position="37"/>
    </location>
</feature>
<keyword evidence="2 3" id="KW-0040">ANK repeat</keyword>
<dbReference type="PROSITE" id="PS50297">
    <property type="entry name" value="ANK_REP_REGION"/>
    <property type="match status" value="20"/>
</dbReference>
<feature type="repeat" description="ANK" evidence="3">
    <location>
        <begin position="1048"/>
        <end position="1080"/>
    </location>
</feature>
<evidence type="ECO:0000256" key="3">
    <source>
        <dbReference type="PROSITE-ProRule" id="PRU00023"/>
    </source>
</evidence>
<feature type="region of interest" description="Disordered" evidence="4">
    <location>
        <begin position="53"/>
        <end position="77"/>
    </location>
</feature>
<dbReference type="EMBL" id="LGRX02017552">
    <property type="protein sequence ID" value="KAK3260631.1"/>
    <property type="molecule type" value="Genomic_DNA"/>
</dbReference>
<feature type="repeat" description="ANK" evidence="3">
    <location>
        <begin position="581"/>
        <end position="613"/>
    </location>
</feature>
<feature type="region of interest" description="Disordered" evidence="4">
    <location>
        <begin position="791"/>
        <end position="821"/>
    </location>
</feature>
<feature type="repeat" description="ANK" evidence="3">
    <location>
        <begin position="129"/>
        <end position="150"/>
    </location>
</feature>
<feature type="compositionally biased region" description="Acidic residues" evidence="4">
    <location>
        <begin position="862"/>
        <end position="904"/>
    </location>
</feature>
<feature type="repeat" description="ANK" evidence="3">
    <location>
        <begin position="648"/>
        <end position="680"/>
    </location>
</feature>
<feature type="repeat" description="ANK" evidence="3">
    <location>
        <begin position="982"/>
        <end position="1014"/>
    </location>
</feature>
<feature type="repeat" description="ANK" evidence="3">
    <location>
        <begin position="1179"/>
        <end position="1204"/>
    </location>
</feature>
<feature type="compositionally biased region" description="Acidic residues" evidence="4">
    <location>
        <begin position="797"/>
        <end position="821"/>
    </location>
</feature>
<dbReference type="Proteomes" id="UP001190700">
    <property type="component" value="Unassembled WGS sequence"/>
</dbReference>
<dbReference type="InterPro" id="IPR036770">
    <property type="entry name" value="Ankyrin_rpt-contain_sf"/>
</dbReference>
<dbReference type="SMART" id="SM00248">
    <property type="entry name" value="ANK"/>
    <property type="match status" value="24"/>
</dbReference>
<dbReference type="Gene3D" id="1.25.40.20">
    <property type="entry name" value="Ankyrin repeat-containing domain"/>
    <property type="match status" value="7"/>
</dbReference>
<keyword evidence="1" id="KW-0677">Repeat</keyword>
<feature type="repeat" description="ANK" evidence="3">
    <location>
        <begin position="1141"/>
        <end position="1163"/>
    </location>
</feature>
<evidence type="ECO:0000256" key="4">
    <source>
        <dbReference type="SAM" id="MobiDB-lite"/>
    </source>
</evidence>
<reference evidence="5 6" key="1">
    <citation type="journal article" date="2015" name="Genome Biol. Evol.">
        <title>Comparative Genomics of a Bacterivorous Green Alga Reveals Evolutionary Causalities and Consequences of Phago-Mixotrophic Mode of Nutrition.</title>
        <authorList>
            <person name="Burns J.A."/>
            <person name="Paasch A."/>
            <person name="Narechania A."/>
            <person name="Kim E."/>
        </authorList>
    </citation>
    <scope>NUCLEOTIDE SEQUENCE [LARGE SCALE GENOMIC DNA]</scope>
    <source>
        <strain evidence="5 6">PLY_AMNH</strain>
    </source>
</reference>
<feature type="region of interest" description="Disordered" evidence="4">
    <location>
        <begin position="854"/>
        <end position="913"/>
    </location>
</feature>
<proteinExistence type="predicted"/>
<feature type="repeat" description="ANK" evidence="3">
    <location>
        <begin position="1454"/>
        <end position="1486"/>
    </location>
</feature>
<evidence type="ECO:0000313" key="5">
    <source>
        <dbReference type="EMBL" id="KAK3260631.1"/>
    </source>
</evidence>
<feature type="repeat" description="ANK" evidence="3">
    <location>
        <begin position="1485"/>
        <end position="1517"/>
    </location>
</feature>
<gene>
    <name evidence="5" type="ORF">CYMTET_30419</name>
</gene>
<dbReference type="InterPro" id="IPR051165">
    <property type="entry name" value="Multifunctional_ANK_Repeat"/>
</dbReference>
<feature type="repeat" description="ANK" evidence="3">
    <location>
        <begin position="1350"/>
        <end position="1382"/>
    </location>
</feature>
<dbReference type="PROSITE" id="PS50088">
    <property type="entry name" value="ANK_REPEAT"/>
    <property type="match status" value="22"/>
</dbReference>
<feature type="repeat" description="ANK" evidence="3">
    <location>
        <begin position="1247"/>
        <end position="1279"/>
    </location>
</feature>
<feature type="repeat" description="ANK" evidence="3">
    <location>
        <begin position="1281"/>
        <end position="1313"/>
    </location>
</feature>
<feature type="repeat" description="ANK" evidence="3">
    <location>
        <begin position="2169"/>
        <end position="2201"/>
    </location>
</feature>
<feature type="repeat" description="ANK" evidence="3">
    <location>
        <begin position="1107"/>
        <end position="1139"/>
    </location>
</feature>
<evidence type="ECO:0000313" key="6">
    <source>
        <dbReference type="Proteomes" id="UP001190700"/>
    </source>
</evidence>
<evidence type="ECO:0000256" key="2">
    <source>
        <dbReference type="ARBA" id="ARBA00023043"/>
    </source>
</evidence>
<feature type="repeat" description="ANK" evidence="3">
    <location>
        <begin position="1015"/>
        <end position="1047"/>
    </location>
</feature>
<dbReference type="Pfam" id="PF13637">
    <property type="entry name" value="Ank_4"/>
    <property type="match status" value="1"/>
</dbReference>
<feature type="repeat" description="ANK" evidence="3">
    <location>
        <begin position="2136"/>
        <end position="2168"/>
    </location>
</feature>
<dbReference type="SUPFAM" id="SSF48403">
    <property type="entry name" value="Ankyrin repeat"/>
    <property type="match status" value="4"/>
</dbReference>
<protein>
    <submittedName>
        <fullName evidence="5">Uncharacterized protein</fullName>
    </submittedName>
</protein>
<dbReference type="Pfam" id="PF12796">
    <property type="entry name" value="Ank_2"/>
    <property type="match status" value="8"/>
</dbReference>
<dbReference type="Pfam" id="PF00023">
    <property type="entry name" value="Ank"/>
    <property type="match status" value="1"/>
</dbReference>
<name>A0AAE0FKF0_9CHLO</name>
<comment type="caution">
    <text evidence="5">The sequence shown here is derived from an EMBL/GenBank/DDBJ whole genome shotgun (WGS) entry which is preliminary data.</text>
</comment>
<accession>A0AAE0FKF0</accession>
<feature type="compositionally biased region" description="Polar residues" evidence="4">
    <location>
        <begin position="65"/>
        <end position="75"/>
    </location>
</feature>
<feature type="repeat" description="ANK" evidence="3">
    <location>
        <begin position="1316"/>
        <end position="1348"/>
    </location>
</feature>
<feature type="repeat" description="ANK" evidence="3">
    <location>
        <begin position="1213"/>
        <end position="1245"/>
    </location>
</feature>
<dbReference type="PRINTS" id="PR01415">
    <property type="entry name" value="ANKYRIN"/>
</dbReference>
<feature type="repeat" description="ANK" evidence="3">
    <location>
        <begin position="681"/>
        <end position="713"/>
    </location>
</feature>
<dbReference type="PANTHER" id="PTHR24123">
    <property type="entry name" value="ANKYRIN REPEAT-CONTAINING"/>
    <property type="match status" value="1"/>
</dbReference>
<organism evidence="5 6">
    <name type="scientific">Cymbomonas tetramitiformis</name>
    <dbReference type="NCBI Taxonomy" id="36881"/>
    <lineage>
        <taxon>Eukaryota</taxon>
        <taxon>Viridiplantae</taxon>
        <taxon>Chlorophyta</taxon>
        <taxon>Pyramimonadophyceae</taxon>
        <taxon>Pyramimonadales</taxon>
        <taxon>Pyramimonadaceae</taxon>
        <taxon>Cymbomonas</taxon>
    </lineage>
</organism>
<keyword evidence="6" id="KW-1185">Reference proteome</keyword>
<feature type="non-terminal residue" evidence="5">
    <location>
        <position position="2203"/>
    </location>
</feature>
<sequence length="2203" mass="232915">MRPAGVQGCDPDGAVPRGRGALASAPQSFAPGGIPGRPVRSLGGVNRFMVGEGGRIRGGKAGASEQATLPESSMPNAGRRQQWCHTYLEYIVDVAHGVGAGHGLGVAHRWSECGTRLGVVPFDNLFKENVITPLHNAAHSGHKETVELLLLHDQVEQSEVEAVKQELLAAAQAASSTAQGAPCQKCGGVFPETYDMGQSFHCYDCKAALAEGRKQAELRALRAVVATDAAAECNDKARLVGCGVRVAWLKRFAREVANLRTCEVVSQRIMPRTQLTRCRYVELLEPVTEVGVATVFVSHTWRAKFEDMVAAVGHALPDSAFVWVDIFAVRQWPGNVADLNFRPVVRGTGALLLCATPLDSVAQLRVEDVTYGRAEVPDEARRECAFFRLWCIVELTAALLAAKPVVMLIGRAAVTSNNGGGSCLDFDAQPMMGAALIEMVNIEKAECGNVADRSRELALVKQDPGFAAVNKLARGAIGGAMFSMPHREVLQAACGFVGPLQRQLCGGSNADREEPWSLVQVVDALCSSVAGGFPAVFNLLMDSATHLAGTSQVITTTAPTECGDEGAPRMTHHPLDTCGSLGRTPMQCAAMYGRAEFARRLLARGASANLALRENGGTPLYMAAVNGHVDVAKELLAAGADPNLGLRNGATPLWIAAERDHMEMVKQLVEFGASLNTPHHGGTTPLIEAAHLGRLEVVKELADLGASLDLVAENGASALYMAALAGHHAVVKELAAREAAVNFQGVDTMRWALPNDEAAAAARALQDGQEGEEEAEQVGGVTVPAFCLGELTFSDSGSDEDDQAPTDSDEDDVGEDDESDKDVDAEIEHLMHLMGGVTQKQKYKIAKNVKLQKRQKTFGSNADDDSEEDHQDDGDDDDDDDNGDDDDNDDDDDSVAGDEHEEDGESHQATKNSILEMLEMSIRSDEQRRENLGKKKNRVVPKTTPADAERLTVARLAAEKGDAPAMRELVSLGMAVDMAGDDGRTLLHLAAAEGHTDVVGMLLGAGAGLDARDRWKQTPLHRAAWNGHQKVAEMLLAKGARVNVSDNDWSTPLHAATFTGHVEIAEALISHGASVEGLKEIRIMAGVDGHRRERITRLVRRMTRASMMTSPLFVAAAKGHLQTVKELVRAGAMMDVAGCRNGVTPLHAAALEGHVEVVCELLREMKKSGVEVANVADKNGRTPLRFAARGGNVEVMRELLAHASGAVEVGGRDGARPLHVAAQAGHAKVVGELVKAGAAIEATEMEHGQTALLLAAQSGRAEVVRELVQAGADVTCLGEQNGLTPLECAVRGGHAEVVRELLAHPMVVDEVARTKSGLTHAHIAARGGHAAVLQELAQAGVDVDAPSAPELLTPAHIAAKSGHLEVALTLVAAGASLEQTNSDGHTVLALALASGHDALSAALLEAGAEVDAVLTSHPSIIHVAAAKGLLATAKKLLAMCPPPSTVDLGAEDAEGCTPLMVAISRGHDGVADALLEAGADVNAGTGQRPIHATAVRGSLAMLQKLMANGADLSAADSEGHTALQYLLQPELSSGYTFVGGPSAGHGKTPITSPVIKGNRRSAHVFMMSKPVSRWALRVLETDGGISLGVARQGVSPGRDLKEEEDRERHPGLYFWSFQELYHHGAAHAGGKQLETVELESFMQVEVKKGDTVQFQLRGTALAVALNDGPFETAFTELPSDVVPFVLLADDDNAVKLVASHREPACMQDENGKRILLSLQQAALLGSSKNAQGEVMLNAEAEGAAGGAGSCAEAALRATTHDAHAAACAAPCGNAHCGSRFAETWDEGATFHCFSCKRAIAQQRWAAERAAMEAVKQADAARAPPGAEREAQQVGRGVRVGWLKAFAARAVCKGLATWEVVGRVVKPGTEGYHRCRYVELPEMAGAVGRATVFVSHTWGARLADTVAAIAHVLDDDAFVWLDIFAVRQWPGNEADLDFQSLVRDTDALLLCAVHLDSVARLNLNHVDTRHVPDDALKMCAFFRVWCLVELVAALHNHKPVVLLIGTAQEEGGGAFLPNTSMCSNLYYMLDVRNASASVEADRVRILGEVERNGGGYAAVNTLARGAINGASLGMQVREVLMAACGNPGPLEALCSLQPVGERHVQALRAAAAFGFLRPLGRLIATGVGIESVENAERNRTALMGAADSGHARAVRMLIEAGANPESQDNYGWTSAHFAANGGHLEALRVLQDAGADLSHAANDG</sequence>
<dbReference type="PANTHER" id="PTHR24123:SF33">
    <property type="entry name" value="PROTEIN HOS4"/>
    <property type="match status" value="1"/>
</dbReference>
<feature type="repeat" description="ANK" evidence="3">
    <location>
        <begin position="615"/>
        <end position="647"/>
    </location>
</feature>